<dbReference type="SUPFAM" id="SSF48208">
    <property type="entry name" value="Six-hairpin glycosidases"/>
    <property type="match status" value="1"/>
</dbReference>
<dbReference type="PANTHER" id="PTHR31047:SF0">
    <property type="entry name" value="MEIOTICALLY UP-REGULATED GENE 157 PROTEIN"/>
    <property type="match status" value="1"/>
</dbReference>
<dbReference type="InterPro" id="IPR008313">
    <property type="entry name" value="GH125"/>
</dbReference>
<sequence length="446" mass="51912">MSDEHLHNVMEQTIRQDYVTEEVKKFMEEISTIAQKENPMWAEIFNNCFTNTLETVLKPQEDGTVYVLTGDIPAMWLRDSVAQVRPYLPLANRDEKIKQMLVGVVKRQFDFINIDPYANAFNETANNAGHIHDITERNAWIWERKYEIDSLCYPIQLAYLLYLNTGETSQFDEKFVSGIEKVLSLWKVEQDHENSPYQFWRKDAWRPEDGLSHEGRGRKTGKTGMTWSGFRPSDDSCTYHYLVPSNMFAVVVLEYIQDIFSTILDNENIVKTAKTLQTEIQEGIEKYAVVQNKFGKEIYAYEVDGLGNYEIMDDANIPSLLSSAYLGYHEIDDIRYQSTRASILSKENRYYYTGDIASGIGSFHTPENYIWHMAIAMEGLTTNDKAVKKEKLNLMANTTAGKNLMHEGFHKDDDKFYTREWFSWPNMMFCELLMDYFDIKIQTKKG</sequence>
<dbReference type="Pfam" id="PF06824">
    <property type="entry name" value="Glyco_hydro_125"/>
    <property type="match status" value="1"/>
</dbReference>
<dbReference type="PIRSF" id="PIRSF028846">
    <property type="entry name" value="UCP028846"/>
    <property type="match status" value="1"/>
</dbReference>
<dbReference type="EMBL" id="FUXI01000009">
    <property type="protein sequence ID" value="SJZ63893.1"/>
    <property type="molecule type" value="Genomic_DNA"/>
</dbReference>
<gene>
    <name evidence="1" type="ORF">SAMN02745116_01008</name>
</gene>
<name>A0A1T4MA69_9ENTE</name>
<dbReference type="GO" id="GO:0005975">
    <property type="term" value="P:carbohydrate metabolic process"/>
    <property type="evidence" value="ECO:0007669"/>
    <property type="project" value="InterPro"/>
</dbReference>
<keyword evidence="2" id="KW-1185">Reference proteome</keyword>
<reference evidence="1 2" key="1">
    <citation type="submission" date="2017-02" db="EMBL/GenBank/DDBJ databases">
        <authorList>
            <person name="Peterson S.W."/>
        </authorList>
    </citation>
    <scope>NUCLEOTIDE SEQUENCE [LARGE SCALE GENOMIC DNA]</scope>
    <source>
        <strain evidence="1 2">ATCC BAA-1030</strain>
    </source>
</reference>
<dbReference type="RefSeq" id="WP_407675492.1">
    <property type="nucleotide sequence ID" value="NZ_FUXI01000009.1"/>
</dbReference>
<dbReference type="InterPro" id="IPR012341">
    <property type="entry name" value="6hp_glycosidase-like_sf"/>
</dbReference>
<organism evidence="1 2">
    <name type="scientific">Pilibacter termitis</name>
    <dbReference type="NCBI Taxonomy" id="263852"/>
    <lineage>
        <taxon>Bacteria</taxon>
        <taxon>Bacillati</taxon>
        <taxon>Bacillota</taxon>
        <taxon>Bacilli</taxon>
        <taxon>Lactobacillales</taxon>
        <taxon>Enterococcaceae</taxon>
        <taxon>Pilibacter</taxon>
    </lineage>
</organism>
<protein>
    <recommendedName>
        <fullName evidence="3">Metal-independent alpha-mannosidase</fullName>
    </recommendedName>
</protein>
<dbReference type="AlphaFoldDB" id="A0A1T4MA69"/>
<evidence type="ECO:0000313" key="1">
    <source>
        <dbReference type="EMBL" id="SJZ63893.1"/>
    </source>
</evidence>
<dbReference type="InterPro" id="IPR008928">
    <property type="entry name" value="6-hairpin_glycosidase_sf"/>
</dbReference>
<accession>A0A1T4MA69</accession>
<dbReference type="PANTHER" id="PTHR31047">
    <property type="entry name" value="MEIOTICALLY UP-REGULATED GENE 157 PROTEIN"/>
    <property type="match status" value="1"/>
</dbReference>
<dbReference type="Gene3D" id="1.50.10.10">
    <property type="match status" value="1"/>
</dbReference>
<evidence type="ECO:0008006" key="3">
    <source>
        <dbReference type="Google" id="ProtNLM"/>
    </source>
</evidence>
<evidence type="ECO:0000313" key="2">
    <source>
        <dbReference type="Proteomes" id="UP000190328"/>
    </source>
</evidence>
<dbReference type="Proteomes" id="UP000190328">
    <property type="component" value="Unassembled WGS sequence"/>
</dbReference>
<dbReference type="SMART" id="SM01149">
    <property type="entry name" value="DUF1237"/>
    <property type="match status" value="1"/>
</dbReference>
<dbReference type="STRING" id="263852.SAMN02745116_01008"/>
<proteinExistence type="predicted"/>